<dbReference type="InterPro" id="IPR011008">
    <property type="entry name" value="Dimeric_a/b-barrel"/>
</dbReference>
<proteinExistence type="inferred from homology"/>
<protein>
    <recommendedName>
        <fullName evidence="2">YCII-related domain-containing protein</fullName>
    </recommendedName>
</protein>
<comment type="similarity">
    <text evidence="1">Belongs to the YciI family.</text>
</comment>
<accession>A0A4R2PMB3</accession>
<gene>
    <name evidence="3" type="ORF">EV659_10435</name>
</gene>
<reference evidence="3 4" key="1">
    <citation type="submission" date="2019-03" db="EMBL/GenBank/DDBJ databases">
        <title>Genomic Encyclopedia of Type Strains, Phase IV (KMG-IV): sequencing the most valuable type-strain genomes for metagenomic binning, comparative biology and taxonomic classification.</title>
        <authorList>
            <person name="Goeker M."/>
        </authorList>
    </citation>
    <scope>NUCLEOTIDE SEQUENCE [LARGE SCALE GENOMIC DNA]</scope>
    <source>
        <strain evidence="3 4">DSM 2132</strain>
    </source>
</reference>
<dbReference type="Pfam" id="PF03795">
    <property type="entry name" value="YCII"/>
    <property type="match status" value="1"/>
</dbReference>
<dbReference type="SUPFAM" id="SSF54909">
    <property type="entry name" value="Dimeric alpha+beta barrel"/>
    <property type="match status" value="1"/>
</dbReference>
<sequence>MLYIIIAKDKPDAVGLRTETRHAHLQHLKGMGDRLKVAGPLRLHDGADHPAGSVIVVEAASLSAARLAAEADPYFQAGLFESVEVRPFNPLFGPWAETAKA</sequence>
<evidence type="ECO:0000256" key="1">
    <source>
        <dbReference type="ARBA" id="ARBA00007689"/>
    </source>
</evidence>
<dbReference type="PANTHER" id="PTHR33606">
    <property type="entry name" value="PROTEIN YCII"/>
    <property type="match status" value="1"/>
</dbReference>
<dbReference type="PANTHER" id="PTHR33606:SF3">
    <property type="entry name" value="PROTEIN YCII"/>
    <property type="match status" value="1"/>
</dbReference>
<dbReference type="AlphaFoldDB" id="A0A4R2PMB3"/>
<evidence type="ECO:0000259" key="2">
    <source>
        <dbReference type="Pfam" id="PF03795"/>
    </source>
</evidence>
<dbReference type="OrthoDB" id="2293521at2"/>
<name>A0A4R2PMB3_RHOSA</name>
<organism evidence="3 4">
    <name type="scientific">Rhodothalassium salexigens DSM 2132</name>
    <dbReference type="NCBI Taxonomy" id="1188247"/>
    <lineage>
        <taxon>Bacteria</taxon>
        <taxon>Pseudomonadati</taxon>
        <taxon>Pseudomonadota</taxon>
        <taxon>Alphaproteobacteria</taxon>
        <taxon>Rhodothalassiales</taxon>
        <taxon>Rhodothalassiaceae</taxon>
        <taxon>Rhodothalassium</taxon>
    </lineage>
</organism>
<dbReference type="InterPro" id="IPR005545">
    <property type="entry name" value="YCII"/>
</dbReference>
<dbReference type="Proteomes" id="UP000295399">
    <property type="component" value="Unassembled WGS sequence"/>
</dbReference>
<dbReference type="RefSeq" id="WP_132708093.1">
    <property type="nucleotide sequence ID" value="NZ_JACIGF010000004.1"/>
</dbReference>
<dbReference type="FunCoup" id="A0A4R2PMB3">
    <property type="interactions" value="44"/>
</dbReference>
<evidence type="ECO:0000313" key="4">
    <source>
        <dbReference type="Proteomes" id="UP000295399"/>
    </source>
</evidence>
<keyword evidence="4" id="KW-1185">Reference proteome</keyword>
<dbReference type="InParanoid" id="A0A4R2PMB3"/>
<dbReference type="Gene3D" id="3.30.70.1060">
    <property type="entry name" value="Dimeric alpha+beta barrel"/>
    <property type="match status" value="1"/>
</dbReference>
<dbReference type="InterPro" id="IPR051807">
    <property type="entry name" value="Sec-metab_biosynth-assoc"/>
</dbReference>
<dbReference type="EMBL" id="SLXO01000004">
    <property type="protein sequence ID" value="TCP35185.1"/>
    <property type="molecule type" value="Genomic_DNA"/>
</dbReference>
<feature type="domain" description="YCII-related" evidence="2">
    <location>
        <begin position="1"/>
        <end position="89"/>
    </location>
</feature>
<evidence type="ECO:0000313" key="3">
    <source>
        <dbReference type="EMBL" id="TCP35185.1"/>
    </source>
</evidence>
<comment type="caution">
    <text evidence="3">The sequence shown here is derived from an EMBL/GenBank/DDBJ whole genome shotgun (WGS) entry which is preliminary data.</text>
</comment>